<keyword evidence="1" id="KW-1133">Transmembrane helix</keyword>
<keyword evidence="1" id="KW-0472">Membrane</keyword>
<feature type="transmembrane region" description="Helical" evidence="1">
    <location>
        <begin position="79"/>
        <end position="102"/>
    </location>
</feature>
<keyword evidence="1" id="KW-0812">Transmembrane</keyword>
<dbReference type="EMBL" id="LFND01000004">
    <property type="protein sequence ID" value="KMQ63091.1"/>
    <property type="molecule type" value="Genomic_DNA"/>
</dbReference>
<reference evidence="2 3" key="1">
    <citation type="journal article" date="2013" name="Int. J. Syst. Evol. Microbiol.">
        <title>Chryseobacterium angstadtii sp. nov., isolated from a newt tank.</title>
        <authorList>
            <person name="Kirk K.E."/>
            <person name="Hoffman J.A."/>
            <person name="Smith K.A."/>
            <person name="Strahan B.L."/>
            <person name="Failor K.C."/>
            <person name="Krebs J.E."/>
            <person name="Gale A.N."/>
            <person name="Do T.D."/>
            <person name="Sontag T.C."/>
            <person name="Batties A.M."/>
            <person name="Mistiszyn K."/>
            <person name="Newman J.D."/>
        </authorList>
    </citation>
    <scope>NUCLEOTIDE SEQUENCE [LARGE SCALE GENOMIC DNA]</scope>
    <source>
        <strain evidence="2 3">KM</strain>
    </source>
</reference>
<evidence type="ECO:0000313" key="2">
    <source>
        <dbReference type="EMBL" id="KMQ63091.1"/>
    </source>
</evidence>
<feature type="transmembrane region" description="Helical" evidence="1">
    <location>
        <begin position="45"/>
        <end position="67"/>
    </location>
</feature>
<dbReference type="STRING" id="558151.ACM46_14220"/>
<dbReference type="PATRIC" id="fig|558151.6.peg.3006"/>
<dbReference type="OrthoDB" id="1272011at2"/>
<keyword evidence="3" id="KW-1185">Reference proteome</keyword>
<dbReference type="RefSeq" id="WP_048507337.1">
    <property type="nucleotide sequence ID" value="NZ_LFND01000004.1"/>
</dbReference>
<proteinExistence type="predicted"/>
<protein>
    <recommendedName>
        <fullName evidence="4">DUF4293 family protein</fullName>
    </recommendedName>
</protein>
<organism evidence="2 3">
    <name type="scientific">Chryseobacterium angstadtii</name>
    <dbReference type="NCBI Taxonomy" id="558151"/>
    <lineage>
        <taxon>Bacteria</taxon>
        <taxon>Pseudomonadati</taxon>
        <taxon>Bacteroidota</taxon>
        <taxon>Flavobacteriia</taxon>
        <taxon>Flavobacteriales</taxon>
        <taxon>Weeksellaceae</taxon>
        <taxon>Chryseobacterium group</taxon>
        <taxon>Chryseobacterium</taxon>
    </lineage>
</organism>
<dbReference type="Proteomes" id="UP000036261">
    <property type="component" value="Unassembled WGS sequence"/>
</dbReference>
<gene>
    <name evidence="2" type="ORF">ACM46_14220</name>
</gene>
<feature type="transmembrane region" description="Helical" evidence="1">
    <location>
        <begin position="12"/>
        <end position="30"/>
    </location>
</feature>
<feature type="transmembrane region" description="Helical" evidence="1">
    <location>
        <begin position="108"/>
        <end position="125"/>
    </location>
</feature>
<evidence type="ECO:0000256" key="1">
    <source>
        <dbReference type="SAM" id="Phobius"/>
    </source>
</evidence>
<name>A0A0J7IB60_9FLAO</name>
<sequence length="145" mass="16797">MKRRVFKYKIVYWLSILINLIFSALFWFATVNRIITNSFLTKRDFIYSLSIVILAILSTIGLVSLIIKNKRSIRIFSYTLILLMATFTLGVLESIFISGNFGNDINDYVLSPILYLMMIGILILIQKSKDNSMFLEIEEIGRHTD</sequence>
<dbReference type="AlphaFoldDB" id="A0A0J7IB60"/>
<evidence type="ECO:0000313" key="3">
    <source>
        <dbReference type="Proteomes" id="UP000036261"/>
    </source>
</evidence>
<comment type="caution">
    <text evidence="2">The sequence shown here is derived from an EMBL/GenBank/DDBJ whole genome shotgun (WGS) entry which is preliminary data.</text>
</comment>
<accession>A0A0J7IB60</accession>
<evidence type="ECO:0008006" key="4">
    <source>
        <dbReference type="Google" id="ProtNLM"/>
    </source>
</evidence>